<evidence type="ECO:0000256" key="11">
    <source>
        <dbReference type="ARBA" id="ARBA00030956"/>
    </source>
</evidence>
<dbReference type="PANTHER" id="PTHR30181">
    <property type="entry name" value="MANNITOL PERMEASE IIC COMPONENT"/>
    <property type="match status" value="1"/>
</dbReference>
<dbReference type="PANTHER" id="PTHR30181:SF2">
    <property type="entry name" value="PTS SYSTEM MANNITOL-SPECIFIC EIICBA COMPONENT"/>
    <property type="match status" value="1"/>
</dbReference>
<evidence type="ECO:0000256" key="6">
    <source>
        <dbReference type="ARBA" id="ARBA00022597"/>
    </source>
</evidence>
<dbReference type="InterPro" id="IPR016152">
    <property type="entry name" value="PTrfase/Anion_transptr"/>
</dbReference>
<name>A0ABV2E866_9STAP</name>
<evidence type="ECO:0000256" key="10">
    <source>
        <dbReference type="ARBA" id="ARBA00029908"/>
    </source>
</evidence>
<evidence type="ECO:0000256" key="7">
    <source>
        <dbReference type="ARBA" id="ARBA00022679"/>
    </source>
</evidence>
<dbReference type="InterPro" id="IPR050893">
    <property type="entry name" value="Sugar_PTS"/>
</dbReference>
<comment type="function">
    <text evidence="1">The phosphoenolpyruvate-dependent sugar phosphotransferase system (sugar PTS), a major carbohydrate active transport system, catalyzes the phosphorylation of incoming sugar substrates concomitantly with their translocation across the cell membrane. The enzyme II CmtAB PTS system is involved in D-mannitol transport.</text>
</comment>
<evidence type="ECO:0000256" key="9">
    <source>
        <dbReference type="ARBA" id="ARBA00022777"/>
    </source>
</evidence>
<dbReference type="Pfam" id="PF00359">
    <property type="entry name" value="PTS_EIIA_2"/>
    <property type="match status" value="1"/>
</dbReference>
<keyword evidence="4" id="KW-0813">Transport</keyword>
<evidence type="ECO:0000256" key="1">
    <source>
        <dbReference type="ARBA" id="ARBA00002434"/>
    </source>
</evidence>
<dbReference type="RefSeq" id="WP_230821493.1">
    <property type="nucleotide sequence ID" value="NZ_JAJNCU010000003.1"/>
</dbReference>
<evidence type="ECO:0000256" key="5">
    <source>
        <dbReference type="ARBA" id="ARBA00022553"/>
    </source>
</evidence>
<evidence type="ECO:0000256" key="8">
    <source>
        <dbReference type="ARBA" id="ARBA00022683"/>
    </source>
</evidence>
<evidence type="ECO:0000256" key="2">
    <source>
        <dbReference type="ARBA" id="ARBA00011798"/>
    </source>
</evidence>
<keyword evidence="7" id="KW-0808">Transferase</keyword>
<evidence type="ECO:0000256" key="3">
    <source>
        <dbReference type="ARBA" id="ARBA00014783"/>
    </source>
</evidence>
<dbReference type="EMBL" id="JBDZDV010000002">
    <property type="protein sequence ID" value="MET3110604.1"/>
    <property type="molecule type" value="Genomic_DNA"/>
</dbReference>
<dbReference type="Gene3D" id="3.40.930.10">
    <property type="entry name" value="Mannitol-specific EII, Chain A"/>
    <property type="match status" value="1"/>
</dbReference>
<organism evidence="14 15">
    <name type="scientific">Salinicoccus halitifaciens</name>
    <dbReference type="NCBI Taxonomy" id="1073415"/>
    <lineage>
        <taxon>Bacteria</taxon>
        <taxon>Bacillati</taxon>
        <taxon>Bacillota</taxon>
        <taxon>Bacilli</taxon>
        <taxon>Bacillales</taxon>
        <taxon>Staphylococcaceae</taxon>
        <taxon>Salinicoccus</taxon>
    </lineage>
</organism>
<proteinExistence type="predicted"/>
<gene>
    <name evidence="14" type="ORF">ABHD89_001006</name>
</gene>
<feature type="domain" description="PTS EIIA type-2" evidence="13">
    <location>
        <begin position="1"/>
        <end position="139"/>
    </location>
</feature>
<dbReference type="InterPro" id="IPR002178">
    <property type="entry name" value="PTS_EIIA_type-2_dom"/>
</dbReference>
<accession>A0ABV2E866</accession>
<dbReference type="PROSITE" id="PS00372">
    <property type="entry name" value="PTS_EIIA_TYPE_2_HIS"/>
    <property type="match status" value="1"/>
</dbReference>
<evidence type="ECO:0000259" key="13">
    <source>
        <dbReference type="PROSITE" id="PS51094"/>
    </source>
</evidence>
<keyword evidence="15" id="KW-1185">Reference proteome</keyword>
<dbReference type="Proteomes" id="UP001549019">
    <property type="component" value="Unassembled WGS sequence"/>
</dbReference>
<dbReference type="CDD" id="cd00211">
    <property type="entry name" value="PTS_IIA_fru"/>
    <property type="match status" value="1"/>
</dbReference>
<evidence type="ECO:0000256" key="12">
    <source>
        <dbReference type="ARBA" id="ARBA00030962"/>
    </source>
</evidence>
<dbReference type="PROSITE" id="PS51094">
    <property type="entry name" value="PTS_EIIA_TYPE_2"/>
    <property type="match status" value="1"/>
</dbReference>
<comment type="subunit">
    <text evidence="2">Homodimer or homotrimer. Seems to be a monomer when not phosphorylated.</text>
</comment>
<keyword evidence="9" id="KW-0418">Kinase</keyword>
<sequence length="141" mass="15085">MIKKENIKLNQSAATKEEAVKAAGQILVDAGAVEPAYIDSMLERESVVSTFMGNGLAIPHGTEDGKSSVKESGLSLIQIPEGVDFDGNEAKVVLGIAGKGNEHLELLQRIAIIFSEEENAEKVINASSAEEIIEIFESEED</sequence>
<keyword evidence="6" id="KW-0762">Sugar transport</keyword>
<evidence type="ECO:0000313" key="14">
    <source>
        <dbReference type="EMBL" id="MET3110604.1"/>
    </source>
</evidence>
<evidence type="ECO:0000313" key="15">
    <source>
        <dbReference type="Proteomes" id="UP001549019"/>
    </source>
</evidence>
<keyword evidence="5" id="KW-0597">Phosphoprotein</keyword>
<comment type="caution">
    <text evidence="14">The sequence shown here is derived from an EMBL/GenBank/DDBJ whole genome shotgun (WGS) entry which is preliminary data.</text>
</comment>
<keyword evidence="8" id="KW-0598">Phosphotransferase system</keyword>
<protein>
    <recommendedName>
        <fullName evidence="3">Mannitol-specific phosphotransferase enzyme IIA component</fullName>
    </recommendedName>
    <alternativeName>
        <fullName evidence="11">EIIA</fullName>
    </alternativeName>
    <alternativeName>
        <fullName evidence="12">EIII</fullName>
    </alternativeName>
    <alternativeName>
        <fullName evidence="10">PTS system mannitol-specific EIIA component</fullName>
    </alternativeName>
</protein>
<reference evidence="14 15" key="1">
    <citation type="submission" date="2024-05" db="EMBL/GenBank/DDBJ databases">
        <title>Genomic Encyclopedia of Type Strains, Phase IV (KMG-IV): sequencing the most valuable type-strain genomes for metagenomic binning, comparative biology and taxonomic classification.</title>
        <authorList>
            <person name="Goeker M."/>
        </authorList>
    </citation>
    <scope>NUCLEOTIDE SEQUENCE [LARGE SCALE GENOMIC DNA]</scope>
    <source>
        <strain evidence="14 15">DSM 25286</strain>
    </source>
</reference>
<evidence type="ECO:0000256" key="4">
    <source>
        <dbReference type="ARBA" id="ARBA00022448"/>
    </source>
</evidence>
<dbReference type="SUPFAM" id="SSF55804">
    <property type="entry name" value="Phoshotransferase/anion transport protein"/>
    <property type="match status" value="1"/>
</dbReference>